<dbReference type="GO" id="GO:0015108">
    <property type="term" value="F:chloride transmembrane transporter activity"/>
    <property type="evidence" value="ECO:0007669"/>
    <property type="project" value="TreeGrafter"/>
</dbReference>
<keyword evidence="3" id="KW-1133">Transmembrane helix</keyword>
<evidence type="ECO:0000256" key="3">
    <source>
        <dbReference type="SAM" id="Phobius"/>
    </source>
</evidence>
<sequence length="194" mass="22399">MDRKHNETETYSFSQPLLSTRVNSTSQIAIFGSNICPIESLDYEILENELFKQDWRSRKKVQIFQYVILKWTFALLIGLLTGLVGIFSNIAVENLSGFKLLMTTNLITQHNCCYSSLCFHCSSSSRVMYPRGESLSQWHGCLFNTGSRYTFCKDFWFSAWRFCWICGGKRRANGSHSCLYCLFTWARGAHTNNT</sequence>
<dbReference type="EMBL" id="JANJYI010000003">
    <property type="protein sequence ID" value="KAK2655729.1"/>
    <property type="molecule type" value="Genomic_DNA"/>
</dbReference>
<keyword evidence="5" id="KW-1185">Reference proteome</keyword>
<name>A0AAD9XA69_9ROSI</name>
<dbReference type="GO" id="GO:0009705">
    <property type="term" value="C:plant-type vacuole membrane"/>
    <property type="evidence" value="ECO:0007669"/>
    <property type="project" value="TreeGrafter"/>
</dbReference>
<proteinExistence type="predicted"/>
<evidence type="ECO:0000313" key="4">
    <source>
        <dbReference type="EMBL" id="KAK2655729.1"/>
    </source>
</evidence>
<dbReference type="AlphaFoldDB" id="A0AAD9XA69"/>
<comment type="caution">
    <text evidence="4">The sequence shown here is derived from an EMBL/GenBank/DDBJ whole genome shotgun (WGS) entry which is preliminary data.</text>
</comment>
<dbReference type="PANTHER" id="PTHR11689:SF165">
    <property type="entry name" value="CHLORIDE CHANNEL PROTEIN CLC-C"/>
    <property type="match status" value="1"/>
</dbReference>
<keyword evidence="2" id="KW-0129">CBS domain</keyword>
<keyword evidence="3" id="KW-0472">Membrane</keyword>
<reference evidence="4" key="1">
    <citation type="journal article" date="2023" name="Plant J.">
        <title>Genome sequences and population genomics provide insights into the demographic history, inbreeding, and mutation load of two 'living fossil' tree species of Dipteronia.</title>
        <authorList>
            <person name="Feng Y."/>
            <person name="Comes H.P."/>
            <person name="Chen J."/>
            <person name="Zhu S."/>
            <person name="Lu R."/>
            <person name="Zhang X."/>
            <person name="Li P."/>
            <person name="Qiu J."/>
            <person name="Olsen K.M."/>
            <person name="Qiu Y."/>
        </authorList>
    </citation>
    <scope>NUCLEOTIDE SEQUENCE</scope>
    <source>
        <strain evidence="4">KIB01</strain>
    </source>
</reference>
<evidence type="ECO:0000256" key="1">
    <source>
        <dbReference type="ARBA" id="ARBA00022737"/>
    </source>
</evidence>
<organism evidence="4 5">
    <name type="scientific">Dipteronia dyeriana</name>
    <dbReference type="NCBI Taxonomy" id="168575"/>
    <lineage>
        <taxon>Eukaryota</taxon>
        <taxon>Viridiplantae</taxon>
        <taxon>Streptophyta</taxon>
        <taxon>Embryophyta</taxon>
        <taxon>Tracheophyta</taxon>
        <taxon>Spermatophyta</taxon>
        <taxon>Magnoliopsida</taxon>
        <taxon>eudicotyledons</taxon>
        <taxon>Gunneridae</taxon>
        <taxon>Pentapetalae</taxon>
        <taxon>rosids</taxon>
        <taxon>malvids</taxon>
        <taxon>Sapindales</taxon>
        <taxon>Sapindaceae</taxon>
        <taxon>Hippocastanoideae</taxon>
        <taxon>Acereae</taxon>
        <taxon>Dipteronia</taxon>
    </lineage>
</organism>
<dbReference type="SUPFAM" id="SSF81340">
    <property type="entry name" value="Clc chloride channel"/>
    <property type="match status" value="1"/>
</dbReference>
<evidence type="ECO:0000256" key="2">
    <source>
        <dbReference type="ARBA" id="ARBA00023122"/>
    </source>
</evidence>
<keyword evidence="1" id="KW-0677">Repeat</keyword>
<dbReference type="Proteomes" id="UP001280121">
    <property type="component" value="Unassembled WGS sequence"/>
</dbReference>
<feature type="transmembrane region" description="Helical" evidence="3">
    <location>
        <begin position="63"/>
        <end position="87"/>
    </location>
</feature>
<dbReference type="InterPro" id="IPR051280">
    <property type="entry name" value="Cl-channel/antiporter"/>
</dbReference>
<evidence type="ECO:0000313" key="5">
    <source>
        <dbReference type="Proteomes" id="UP001280121"/>
    </source>
</evidence>
<protein>
    <submittedName>
        <fullName evidence="4">Uncharacterized protein</fullName>
    </submittedName>
</protein>
<keyword evidence="3" id="KW-0812">Transmembrane</keyword>
<accession>A0AAD9XA69</accession>
<dbReference type="PANTHER" id="PTHR11689">
    <property type="entry name" value="CHLORIDE CHANNEL PROTEIN CLC FAMILY MEMBER"/>
    <property type="match status" value="1"/>
</dbReference>
<dbReference type="InterPro" id="IPR014743">
    <property type="entry name" value="Cl-channel_core"/>
</dbReference>
<gene>
    <name evidence="4" type="ORF">Ddye_008781</name>
</gene>